<dbReference type="PANTHER" id="PTHR43747:SF4">
    <property type="entry name" value="FLAVIN-DEPENDENT TRYPTOPHAN HALOGENASE"/>
    <property type="match status" value="1"/>
</dbReference>
<dbReference type="PIRSF" id="PIRSF011396">
    <property type="entry name" value="Trp_halogenase"/>
    <property type="match status" value="1"/>
</dbReference>
<reference evidence="2" key="1">
    <citation type="submission" date="2022-10" db="EMBL/GenBank/DDBJ databases">
        <title>Characterization and whole genome sequencing of a new Roseateles species, isolated from fresh water.</title>
        <authorList>
            <person name="Guliayeva D.Y."/>
            <person name="Akhremchuk A.E."/>
            <person name="Sikolenko M.A."/>
            <person name="Valentovich L.N."/>
            <person name="Sidarenka A.V."/>
        </authorList>
    </citation>
    <scope>NUCLEOTIDE SEQUENCE</scope>
    <source>
        <strain evidence="2">BIM B-1768</strain>
    </source>
</reference>
<evidence type="ECO:0000313" key="2">
    <source>
        <dbReference type="EMBL" id="UXH80754.1"/>
    </source>
</evidence>
<protein>
    <submittedName>
        <fullName evidence="2">Tryptophan 7-halogenase</fullName>
    </submittedName>
</protein>
<dbReference type="RefSeq" id="WP_261760571.1">
    <property type="nucleotide sequence ID" value="NZ_CP104562.2"/>
</dbReference>
<sequence length="531" mass="60090">MTASSPHGSPSPSEIAAPRSDALVSPRRPVRRVVIAGGGTAGWMMAACIAKILGRLLDIRLVESDEIGTVGVGEATIPTMLTFHRLLGIDEREFMAATQATFKLGIQFESWRDLGQDYIHSFGESGRDHWTAGFQHFWHKGRERVLAGDYGDYCLELRAAQEGRFAHQPDPRGDELNYAFHLDATLYGGYLRRFSEGFGVRRIEGKIAEVLRHPDGDLHALRLQDGAVIEGDLFIDCTGMRSLLLGQTLGVPYEDWSHWLPCDSAVAVQTASVREPVPYTRSIAHPWGWQWQIPLQHRVGNGVVFSSRYVDEAQARDTLLRHLDGERLTEPRVIRFQPGQREVVWSRNCIGVGLASGFLEPLESTSIHLIQRSAIRLMQLFPKDGIRQSDVDEYNRQMNEEMAHIRDFIVLHYHLTQRDDAPLWRDCRRMDIPDTLRHRLALFRESGRVVRMPFELFADNSWVQVMLGQGLMPEQHHPSADLMGDAELSQFLEDIRQRIEHTVRQMPTHAQYLARYGVASRPGAPATPATV</sequence>
<evidence type="ECO:0000313" key="3">
    <source>
        <dbReference type="Proteomes" id="UP001064933"/>
    </source>
</evidence>
<name>A0ABY6B6F6_9BURK</name>
<dbReference type="InterPro" id="IPR033856">
    <property type="entry name" value="Trp_halogen"/>
</dbReference>
<evidence type="ECO:0000256" key="1">
    <source>
        <dbReference type="SAM" id="MobiDB-lite"/>
    </source>
</evidence>
<organism evidence="2 3">
    <name type="scientific">Roseateles amylovorans</name>
    <dbReference type="NCBI Taxonomy" id="2978473"/>
    <lineage>
        <taxon>Bacteria</taxon>
        <taxon>Pseudomonadati</taxon>
        <taxon>Pseudomonadota</taxon>
        <taxon>Betaproteobacteria</taxon>
        <taxon>Burkholderiales</taxon>
        <taxon>Sphaerotilaceae</taxon>
        <taxon>Roseateles</taxon>
    </lineage>
</organism>
<dbReference type="InterPro" id="IPR036188">
    <property type="entry name" value="FAD/NAD-bd_sf"/>
</dbReference>
<dbReference type="Gene3D" id="3.50.50.60">
    <property type="entry name" value="FAD/NAD(P)-binding domain"/>
    <property type="match status" value="1"/>
</dbReference>
<feature type="compositionally biased region" description="Polar residues" evidence="1">
    <location>
        <begin position="1"/>
        <end position="12"/>
    </location>
</feature>
<proteinExistence type="predicted"/>
<dbReference type="InterPro" id="IPR050816">
    <property type="entry name" value="Flavin-dep_Halogenase_NPB"/>
</dbReference>
<accession>A0ABY6B6F6</accession>
<dbReference type="PANTHER" id="PTHR43747">
    <property type="entry name" value="FAD-BINDING PROTEIN"/>
    <property type="match status" value="1"/>
</dbReference>
<dbReference type="Proteomes" id="UP001064933">
    <property type="component" value="Chromosome"/>
</dbReference>
<keyword evidence="3" id="KW-1185">Reference proteome</keyword>
<dbReference type="InterPro" id="IPR006905">
    <property type="entry name" value="Flavin_halogenase"/>
</dbReference>
<dbReference type="SUPFAM" id="SSF51905">
    <property type="entry name" value="FAD/NAD(P)-binding domain"/>
    <property type="match status" value="1"/>
</dbReference>
<dbReference type="Pfam" id="PF04820">
    <property type="entry name" value="Trp_halogenase"/>
    <property type="match status" value="1"/>
</dbReference>
<feature type="region of interest" description="Disordered" evidence="1">
    <location>
        <begin position="1"/>
        <end position="23"/>
    </location>
</feature>
<gene>
    <name evidence="2" type="ORF">N4261_13120</name>
</gene>
<dbReference type="EMBL" id="CP104562">
    <property type="protein sequence ID" value="UXH80754.1"/>
    <property type="molecule type" value="Genomic_DNA"/>
</dbReference>